<evidence type="ECO:0000256" key="8">
    <source>
        <dbReference type="ARBA" id="ARBA00022723"/>
    </source>
</evidence>
<dbReference type="PANTHER" id="PTHR43226:SF3">
    <property type="entry name" value="XAA-PRO AMINOPEPTIDASE AN0832-RELATED"/>
    <property type="match status" value="1"/>
</dbReference>
<name>A0A9P4IVA7_9PEZI</name>
<dbReference type="GO" id="GO:0070006">
    <property type="term" value="F:metalloaminopeptidase activity"/>
    <property type="evidence" value="ECO:0007669"/>
    <property type="project" value="InterPro"/>
</dbReference>
<evidence type="ECO:0000256" key="3">
    <source>
        <dbReference type="ARBA" id="ARBA00002443"/>
    </source>
</evidence>
<keyword evidence="16" id="KW-1185">Reference proteome</keyword>
<dbReference type="GO" id="GO:0030145">
    <property type="term" value="F:manganese ion binding"/>
    <property type="evidence" value="ECO:0007669"/>
    <property type="project" value="InterPro"/>
</dbReference>
<keyword evidence="7" id="KW-0645">Protease</keyword>
<evidence type="ECO:0000256" key="7">
    <source>
        <dbReference type="ARBA" id="ARBA00022670"/>
    </source>
</evidence>
<dbReference type="SUPFAM" id="SSF53092">
    <property type="entry name" value="Creatinase/prolidase N-terminal domain"/>
    <property type="match status" value="1"/>
</dbReference>
<dbReference type="EMBL" id="ML996093">
    <property type="protein sequence ID" value="KAF2148420.1"/>
    <property type="molecule type" value="Genomic_DNA"/>
</dbReference>
<dbReference type="Pfam" id="PF05195">
    <property type="entry name" value="AMP_N"/>
    <property type="match status" value="1"/>
</dbReference>
<gene>
    <name evidence="15" type="ORF">K461DRAFT_282878</name>
</gene>
<keyword evidence="8" id="KW-0479">Metal-binding</keyword>
<keyword evidence="10" id="KW-0482">Metalloprotease</keyword>
<evidence type="ECO:0000313" key="16">
    <source>
        <dbReference type="Proteomes" id="UP000799439"/>
    </source>
</evidence>
<comment type="caution">
    <text evidence="15">The sequence shown here is derived from an EMBL/GenBank/DDBJ whole genome shotgun (WGS) entry which is preliminary data.</text>
</comment>
<evidence type="ECO:0000256" key="13">
    <source>
        <dbReference type="ARBA" id="ARBA00032413"/>
    </source>
</evidence>
<evidence type="ECO:0000256" key="6">
    <source>
        <dbReference type="ARBA" id="ARBA00022438"/>
    </source>
</evidence>
<dbReference type="PANTHER" id="PTHR43226">
    <property type="entry name" value="XAA-PRO AMINOPEPTIDASE 3"/>
    <property type="match status" value="1"/>
</dbReference>
<evidence type="ECO:0000313" key="15">
    <source>
        <dbReference type="EMBL" id="KAF2148420.1"/>
    </source>
</evidence>
<reference evidence="15" key="1">
    <citation type="journal article" date="2020" name="Stud. Mycol.">
        <title>101 Dothideomycetes genomes: a test case for predicting lifestyles and emergence of pathogens.</title>
        <authorList>
            <person name="Haridas S."/>
            <person name="Albert R."/>
            <person name="Binder M."/>
            <person name="Bloem J."/>
            <person name="Labutti K."/>
            <person name="Salamov A."/>
            <person name="Andreopoulos B."/>
            <person name="Baker S."/>
            <person name="Barry K."/>
            <person name="Bills G."/>
            <person name="Bluhm B."/>
            <person name="Cannon C."/>
            <person name="Castanera R."/>
            <person name="Culley D."/>
            <person name="Daum C."/>
            <person name="Ezra D."/>
            <person name="Gonzalez J."/>
            <person name="Henrissat B."/>
            <person name="Kuo A."/>
            <person name="Liang C."/>
            <person name="Lipzen A."/>
            <person name="Lutzoni F."/>
            <person name="Magnuson J."/>
            <person name="Mondo S."/>
            <person name="Nolan M."/>
            <person name="Ohm R."/>
            <person name="Pangilinan J."/>
            <person name="Park H.-J."/>
            <person name="Ramirez L."/>
            <person name="Alfaro M."/>
            <person name="Sun H."/>
            <person name="Tritt A."/>
            <person name="Yoshinaga Y."/>
            <person name="Zwiers L.-H."/>
            <person name="Turgeon B."/>
            <person name="Goodwin S."/>
            <person name="Spatafora J."/>
            <person name="Crous P."/>
            <person name="Grigoriev I."/>
        </authorList>
    </citation>
    <scope>NUCLEOTIDE SEQUENCE</scope>
    <source>
        <strain evidence="15">CBS 260.36</strain>
    </source>
</reference>
<dbReference type="InterPro" id="IPR007865">
    <property type="entry name" value="Aminopep_P_N"/>
</dbReference>
<evidence type="ECO:0000256" key="1">
    <source>
        <dbReference type="ARBA" id="ARBA00001424"/>
    </source>
</evidence>
<dbReference type="GO" id="GO:0006508">
    <property type="term" value="P:proteolysis"/>
    <property type="evidence" value="ECO:0007669"/>
    <property type="project" value="UniProtKB-KW"/>
</dbReference>
<comment type="cofactor">
    <cofactor evidence="2">
        <name>Mn(2+)</name>
        <dbReference type="ChEBI" id="CHEBI:29035"/>
    </cofactor>
</comment>
<keyword evidence="11" id="KW-0464">Manganese</keyword>
<evidence type="ECO:0000256" key="10">
    <source>
        <dbReference type="ARBA" id="ARBA00023049"/>
    </source>
</evidence>
<proteinExistence type="inferred from homology"/>
<evidence type="ECO:0000259" key="14">
    <source>
        <dbReference type="SMART" id="SM01011"/>
    </source>
</evidence>
<accession>A0A9P4IVA7</accession>
<comment type="catalytic activity">
    <reaction evidence="1">
        <text>Release of any N-terminal amino acid, including proline, that is linked to proline, even from a dipeptide or tripeptide.</text>
        <dbReference type="EC" id="3.4.11.9"/>
    </reaction>
</comment>
<dbReference type="InterPro" id="IPR052433">
    <property type="entry name" value="X-Pro_dipept-like"/>
</dbReference>
<evidence type="ECO:0000256" key="12">
    <source>
        <dbReference type="ARBA" id="ARBA00030849"/>
    </source>
</evidence>
<dbReference type="Pfam" id="PF00557">
    <property type="entry name" value="Peptidase_M24"/>
    <property type="match status" value="1"/>
</dbReference>
<dbReference type="OrthoDB" id="10261878at2759"/>
<dbReference type="Gene3D" id="3.40.350.10">
    <property type="entry name" value="Creatinase/prolidase N-terminal domain"/>
    <property type="match status" value="1"/>
</dbReference>
<evidence type="ECO:0000256" key="2">
    <source>
        <dbReference type="ARBA" id="ARBA00001936"/>
    </source>
</evidence>
<evidence type="ECO:0000256" key="11">
    <source>
        <dbReference type="ARBA" id="ARBA00023211"/>
    </source>
</evidence>
<dbReference type="InterPro" id="IPR036005">
    <property type="entry name" value="Creatinase/aminopeptidase-like"/>
</dbReference>
<dbReference type="AlphaFoldDB" id="A0A9P4IVA7"/>
<comment type="function">
    <text evidence="3">Catalyzes the removal of a penultimate prolyl residue from the N-termini of peptides.</text>
</comment>
<evidence type="ECO:0000256" key="9">
    <source>
        <dbReference type="ARBA" id="ARBA00022801"/>
    </source>
</evidence>
<dbReference type="EC" id="3.4.11.9" evidence="5"/>
<evidence type="ECO:0000256" key="4">
    <source>
        <dbReference type="ARBA" id="ARBA00008766"/>
    </source>
</evidence>
<organism evidence="15 16">
    <name type="scientific">Myriangium duriaei CBS 260.36</name>
    <dbReference type="NCBI Taxonomy" id="1168546"/>
    <lineage>
        <taxon>Eukaryota</taxon>
        <taxon>Fungi</taxon>
        <taxon>Dikarya</taxon>
        <taxon>Ascomycota</taxon>
        <taxon>Pezizomycotina</taxon>
        <taxon>Dothideomycetes</taxon>
        <taxon>Dothideomycetidae</taxon>
        <taxon>Myriangiales</taxon>
        <taxon>Myriangiaceae</taxon>
        <taxon>Myriangium</taxon>
    </lineage>
</organism>
<dbReference type="InterPro" id="IPR029149">
    <property type="entry name" value="Creatin/AminoP/Spt16_N"/>
</dbReference>
<dbReference type="SMART" id="SM01011">
    <property type="entry name" value="AMP_N"/>
    <property type="match status" value="1"/>
</dbReference>
<dbReference type="Gene3D" id="3.90.230.10">
    <property type="entry name" value="Creatinase/methionine aminopeptidase superfamily"/>
    <property type="match status" value="1"/>
</dbReference>
<evidence type="ECO:0000256" key="5">
    <source>
        <dbReference type="ARBA" id="ARBA00012574"/>
    </source>
</evidence>
<protein>
    <recommendedName>
        <fullName evidence="5">Xaa-Pro aminopeptidase</fullName>
        <ecNumber evidence="5">3.4.11.9</ecNumber>
    </recommendedName>
    <alternativeName>
        <fullName evidence="12">Aminoacylproline aminopeptidase</fullName>
    </alternativeName>
    <alternativeName>
        <fullName evidence="13">Prolidase</fullName>
    </alternativeName>
</protein>
<keyword evidence="6 15" id="KW-0031">Aminopeptidase</keyword>
<dbReference type="InterPro" id="IPR000994">
    <property type="entry name" value="Pept_M24"/>
</dbReference>
<dbReference type="SUPFAM" id="SSF55920">
    <property type="entry name" value="Creatinase/aminopeptidase"/>
    <property type="match status" value="1"/>
</dbReference>
<comment type="similarity">
    <text evidence="4">Belongs to the peptidase M24B family.</text>
</comment>
<dbReference type="Proteomes" id="UP000799439">
    <property type="component" value="Unassembled WGS sequence"/>
</dbReference>
<sequence length="488" mass="55208">MDVRIDALSVLDKYPAKQHALRVARALGTRTGLIYLQGAALKYLDDSDQFQNFRQRRYFYYLSGCDENDCHVTYDIARQQLTLWLAPFTVHDVVWKGRGSTIEEAHLKYDLDKADYSNHLADYIKSWSSTNHSAPIYALHKASSHLPPQAWGRNHIIFDRLLNAMNLCRSIKDPHEINMIQRANDISAQAHVNVLRSIRNFTSESQVAATILYTSVANGAPEQAYRPIAGSGSNGAVLHYGSNNEPFGDRQSMVLDAGAEYKLYASDVTRSFPLNGRWSKEGKQIYDLVADMQTGAMNLLGPGKYMGVANVFCHIKCVQGLMKLGILVGGCEKEIFESGISYAFFPHGLGHHMGLEVHDVSYTPPHRTREFSKNNINQEVSQYNVDWILDHEEQGRYRSPCSSSGEGLQPGMVITVEPGIYFNRYSLENVFRPERKWSKFIDWDRLEKYYPVGGVRIEDDILITAAGWRNLTTTPKGEDALRIIRGEE</sequence>
<feature type="domain" description="Aminopeptidase P N-terminal" evidence="14">
    <location>
        <begin position="14"/>
        <end position="147"/>
    </location>
</feature>
<keyword evidence="9" id="KW-0378">Hydrolase</keyword>